<feature type="compositionally biased region" description="Low complexity" evidence="1">
    <location>
        <begin position="17"/>
        <end position="29"/>
    </location>
</feature>
<name>A0AA40G7U7_9HYME</name>
<dbReference type="AlphaFoldDB" id="A0AA40G7U7"/>
<comment type="caution">
    <text evidence="2">The sequence shown here is derived from an EMBL/GenBank/DDBJ whole genome shotgun (WGS) entry which is preliminary data.</text>
</comment>
<protein>
    <submittedName>
        <fullName evidence="2">Uncharacterized protein</fullName>
    </submittedName>
</protein>
<keyword evidence="3" id="KW-1185">Reference proteome</keyword>
<sequence>LKNRKRRSPDDILNELNSTNSYETAENNNTANTQLSARCNCASSCLKRKKKRKEQLPIRRSTTHTRHMHGFIEKHMRNI</sequence>
<reference evidence="2" key="1">
    <citation type="submission" date="2021-10" db="EMBL/GenBank/DDBJ databases">
        <title>Melipona bicolor Genome sequencing and assembly.</title>
        <authorList>
            <person name="Araujo N.S."/>
            <person name="Arias M.C."/>
        </authorList>
    </citation>
    <scope>NUCLEOTIDE SEQUENCE</scope>
    <source>
        <strain evidence="2">USP_2M_L1-L4_2017</strain>
        <tissue evidence="2">Whole body</tissue>
    </source>
</reference>
<accession>A0AA40G7U7</accession>
<proteinExistence type="predicted"/>
<evidence type="ECO:0000256" key="1">
    <source>
        <dbReference type="SAM" id="MobiDB-lite"/>
    </source>
</evidence>
<feature type="region of interest" description="Disordered" evidence="1">
    <location>
        <begin position="48"/>
        <end position="79"/>
    </location>
</feature>
<gene>
    <name evidence="2" type="ORF">K0M31_014048</name>
</gene>
<evidence type="ECO:0000313" key="3">
    <source>
        <dbReference type="Proteomes" id="UP001177670"/>
    </source>
</evidence>
<organism evidence="2 3">
    <name type="scientific">Melipona bicolor</name>
    <dbReference type="NCBI Taxonomy" id="60889"/>
    <lineage>
        <taxon>Eukaryota</taxon>
        <taxon>Metazoa</taxon>
        <taxon>Ecdysozoa</taxon>
        <taxon>Arthropoda</taxon>
        <taxon>Hexapoda</taxon>
        <taxon>Insecta</taxon>
        <taxon>Pterygota</taxon>
        <taxon>Neoptera</taxon>
        <taxon>Endopterygota</taxon>
        <taxon>Hymenoptera</taxon>
        <taxon>Apocrita</taxon>
        <taxon>Aculeata</taxon>
        <taxon>Apoidea</taxon>
        <taxon>Anthophila</taxon>
        <taxon>Apidae</taxon>
        <taxon>Melipona</taxon>
    </lineage>
</organism>
<dbReference type="EMBL" id="JAHYIQ010000004">
    <property type="protein sequence ID" value="KAK1132663.1"/>
    <property type="molecule type" value="Genomic_DNA"/>
</dbReference>
<feature type="region of interest" description="Disordered" evidence="1">
    <location>
        <begin position="1"/>
        <end position="29"/>
    </location>
</feature>
<dbReference type="Proteomes" id="UP001177670">
    <property type="component" value="Unassembled WGS sequence"/>
</dbReference>
<feature type="non-terminal residue" evidence="2">
    <location>
        <position position="1"/>
    </location>
</feature>
<feature type="compositionally biased region" description="Basic and acidic residues" evidence="1">
    <location>
        <begin position="70"/>
        <end position="79"/>
    </location>
</feature>
<evidence type="ECO:0000313" key="2">
    <source>
        <dbReference type="EMBL" id="KAK1132663.1"/>
    </source>
</evidence>